<organism evidence="1 2">
    <name type="scientific">Triticum urartu</name>
    <name type="common">Red wild einkorn</name>
    <name type="synonym">Crithodium urartu</name>
    <dbReference type="NCBI Taxonomy" id="4572"/>
    <lineage>
        <taxon>Eukaryota</taxon>
        <taxon>Viridiplantae</taxon>
        <taxon>Streptophyta</taxon>
        <taxon>Embryophyta</taxon>
        <taxon>Tracheophyta</taxon>
        <taxon>Spermatophyta</taxon>
        <taxon>Magnoliopsida</taxon>
        <taxon>Liliopsida</taxon>
        <taxon>Poales</taxon>
        <taxon>Poaceae</taxon>
        <taxon>BOP clade</taxon>
        <taxon>Pooideae</taxon>
        <taxon>Triticodae</taxon>
        <taxon>Triticeae</taxon>
        <taxon>Triticinae</taxon>
        <taxon>Triticum</taxon>
    </lineage>
</organism>
<dbReference type="EnsemblPlants" id="TuG1812G0700004464.01.T01">
    <property type="protein sequence ID" value="TuG1812G0700004464.01.T01.cds471226"/>
    <property type="gene ID" value="TuG1812G0700004464.01"/>
</dbReference>
<reference evidence="1" key="2">
    <citation type="submission" date="2018-03" db="EMBL/GenBank/DDBJ databases">
        <title>The Triticum urartu genome reveals the dynamic nature of wheat genome evolution.</title>
        <authorList>
            <person name="Ling H."/>
            <person name="Ma B."/>
            <person name="Shi X."/>
            <person name="Liu H."/>
            <person name="Dong L."/>
            <person name="Sun H."/>
            <person name="Cao Y."/>
            <person name="Gao Q."/>
            <person name="Zheng S."/>
            <person name="Li Y."/>
            <person name="Yu Y."/>
            <person name="Du H."/>
            <person name="Qi M."/>
            <person name="Li Y."/>
            <person name="Yu H."/>
            <person name="Cui Y."/>
            <person name="Wang N."/>
            <person name="Chen C."/>
            <person name="Wu H."/>
            <person name="Zhao Y."/>
            <person name="Zhang J."/>
            <person name="Li Y."/>
            <person name="Zhou W."/>
            <person name="Zhang B."/>
            <person name="Hu W."/>
            <person name="Eijk M."/>
            <person name="Tang J."/>
            <person name="Witsenboer H."/>
            <person name="Zhao S."/>
            <person name="Li Z."/>
            <person name="Zhang A."/>
            <person name="Wang D."/>
            <person name="Liang C."/>
        </authorList>
    </citation>
    <scope>NUCLEOTIDE SEQUENCE [LARGE SCALE GENOMIC DNA]</scope>
    <source>
        <strain evidence="1">cv. G1812</strain>
    </source>
</reference>
<keyword evidence="2" id="KW-1185">Reference proteome</keyword>
<accession>A0A8R7R5X8</accession>
<dbReference type="Gramene" id="TuG1812G0700004464.01.T01">
    <property type="protein sequence ID" value="TuG1812G0700004464.01.T01.cds471226"/>
    <property type="gene ID" value="TuG1812G0700004464.01"/>
</dbReference>
<evidence type="ECO:0000313" key="2">
    <source>
        <dbReference type="Proteomes" id="UP000015106"/>
    </source>
</evidence>
<reference evidence="2" key="1">
    <citation type="journal article" date="2013" name="Nature">
        <title>Draft genome of the wheat A-genome progenitor Triticum urartu.</title>
        <authorList>
            <person name="Ling H.Q."/>
            <person name="Zhao S."/>
            <person name="Liu D."/>
            <person name="Wang J."/>
            <person name="Sun H."/>
            <person name="Zhang C."/>
            <person name="Fan H."/>
            <person name="Li D."/>
            <person name="Dong L."/>
            <person name="Tao Y."/>
            <person name="Gao C."/>
            <person name="Wu H."/>
            <person name="Li Y."/>
            <person name="Cui Y."/>
            <person name="Guo X."/>
            <person name="Zheng S."/>
            <person name="Wang B."/>
            <person name="Yu K."/>
            <person name="Liang Q."/>
            <person name="Yang W."/>
            <person name="Lou X."/>
            <person name="Chen J."/>
            <person name="Feng M."/>
            <person name="Jian J."/>
            <person name="Zhang X."/>
            <person name="Luo G."/>
            <person name="Jiang Y."/>
            <person name="Liu J."/>
            <person name="Wang Z."/>
            <person name="Sha Y."/>
            <person name="Zhang B."/>
            <person name="Wu H."/>
            <person name="Tang D."/>
            <person name="Shen Q."/>
            <person name="Xue P."/>
            <person name="Zou S."/>
            <person name="Wang X."/>
            <person name="Liu X."/>
            <person name="Wang F."/>
            <person name="Yang Y."/>
            <person name="An X."/>
            <person name="Dong Z."/>
            <person name="Zhang K."/>
            <person name="Zhang X."/>
            <person name="Luo M.C."/>
            <person name="Dvorak J."/>
            <person name="Tong Y."/>
            <person name="Wang J."/>
            <person name="Yang H."/>
            <person name="Li Z."/>
            <person name="Wang D."/>
            <person name="Zhang A."/>
            <person name="Wang J."/>
        </authorList>
    </citation>
    <scope>NUCLEOTIDE SEQUENCE</scope>
    <source>
        <strain evidence="2">cv. G1812</strain>
    </source>
</reference>
<name>A0A8R7R5X8_TRIUA</name>
<reference evidence="1" key="3">
    <citation type="submission" date="2022-06" db="UniProtKB">
        <authorList>
            <consortium name="EnsemblPlants"/>
        </authorList>
    </citation>
    <scope>IDENTIFICATION</scope>
</reference>
<dbReference type="AlphaFoldDB" id="A0A8R7R5X8"/>
<proteinExistence type="predicted"/>
<evidence type="ECO:0000313" key="1">
    <source>
        <dbReference type="EnsemblPlants" id="TuG1812G0700004464.01.T01.cds471226"/>
    </source>
</evidence>
<protein>
    <submittedName>
        <fullName evidence="1">Uncharacterized protein</fullName>
    </submittedName>
</protein>
<dbReference type="Proteomes" id="UP000015106">
    <property type="component" value="Chromosome 7"/>
</dbReference>
<sequence>MKSRKGGIWCSRNADCGHIRTSLGSLRVDTSGQSHISKVCYVLRWQVLRVARAQITCSRIMCLLVAGCICLLRST</sequence>